<sequence length="82" mass="9079">MRKYLVVAQWDEEAGVWVATSDDIPGLVSEAKTIDDLVKRVVAVAPELLEDNAHLMNKKDEMSDLLEVCVQSTFSMHAAAPH</sequence>
<comment type="caution">
    <text evidence="2">The sequence shown here is derived from an EMBL/GenBank/DDBJ whole genome shotgun (WGS) entry which is preliminary data.</text>
</comment>
<protein>
    <submittedName>
        <fullName evidence="2">DUF1902 domain-containing protein</fullName>
    </submittedName>
</protein>
<keyword evidence="3" id="KW-1185">Reference proteome</keyword>
<dbReference type="InterPro" id="IPR035069">
    <property type="entry name" value="TTHA1013/TTHA0281-like"/>
</dbReference>
<reference evidence="2 3" key="1">
    <citation type="submission" date="2020-05" db="EMBL/GenBank/DDBJ databases">
        <title>Draft Genome Sequence of Ochrobactrum soli Isolated from Stable Fly Gut.</title>
        <authorList>
            <person name="Pileggi M.T."/>
            <person name="Vazhakkala L.J."/>
            <person name="Wong C.N."/>
        </authorList>
    </citation>
    <scope>NUCLEOTIDE SEQUENCE [LARGE SCALE GENOMIC DNA]</scope>
    <source>
        <strain evidence="2 3">MTP-C0764</strain>
    </source>
</reference>
<dbReference type="Gene3D" id="3.30.2390.10">
    <property type="entry name" value="TTHA1013-like"/>
    <property type="match status" value="1"/>
</dbReference>
<evidence type="ECO:0000259" key="1">
    <source>
        <dbReference type="Pfam" id="PF08972"/>
    </source>
</evidence>
<dbReference type="InterPro" id="IPR015066">
    <property type="entry name" value="DUF1902"/>
</dbReference>
<proteinExistence type="predicted"/>
<gene>
    <name evidence="2" type="ORF">HKX02_07670</name>
</gene>
<dbReference type="AlphaFoldDB" id="A0A849KKG5"/>
<dbReference type="SUPFAM" id="SSF143100">
    <property type="entry name" value="TTHA1013/TTHA0281-like"/>
    <property type="match status" value="1"/>
</dbReference>
<dbReference type="RefSeq" id="WP_171317750.1">
    <property type="nucleotide sequence ID" value="NZ_JABFCY010000004.1"/>
</dbReference>
<dbReference type="EMBL" id="JABFCY010000004">
    <property type="protein sequence ID" value="NNU60137.1"/>
    <property type="molecule type" value="Genomic_DNA"/>
</dbReference>
<name>A0A849KKG5_9HYPH</name>
<dbReference type="Pfam" id="PF08972">
    <property type="entry name" value="DUF1902"/>
    <property type="match status" value="1"/>
</dbReference>
<dbReference type="Proteomes" id="UP000574931">
    <property type="component" value="Unassembled WGS sequence"/>
</dbReference>
<evidence type="ECO:0000313" key="3">
    <source>
        <dbReference type="Proteomes" id="UP000574931"/>
    </source>
</evidence>
<organism evidence="2 3">
    <name type="scientific">Ochrobactrum soli</name>
    <dbReference type="NCBI Taxonomy" id="2448455"/>
    <lineage>
        <taxon>Bacteria</taxon>
        <taxon>Pseudomonadati</taxon>
        <taxon>Pseudomonadota</taxon>
        <taxon>Alphaproteobacteria</taxon>
        <taxon>Hyphomicrobiales</taxon>
        <taxon>Brucellaceae</taxon>
        <taxon>Brucella/Ochrobactrum group</taxon>
        <taxon>Ochrobactrum</taxon>
    </lineage>
</organism>
<feature type="domain" description="DUF1902" evidence="1">
    <location>
        <begin position="4"/>
        <end position="59"/>
    </location>
</feature>
<accession>A0A849KKG5</accession>
<evidence type="ECO:0000313" key="2">
    <source>
        <dbReference type="EMBL" id="NNU60137.1"/>
    </source>
</evidence>